<dbReference type="Proteomes" id="UP001208656">
    <property type="component" value="Unassembled WGS sequence"/>
</dbReference>
<keyword evidence="2" id="KW-1133">Transmembrane helix</keyword>
<feature type="transmembrane region" description="Helical" evidence="2">
    <location>
        <begin position="66"/>
        <end position="86"/>
    </location>
</feature>
<evidence type="ECO:0000256" key="1">
    <source>
        <dbReference type="ARBA" id="ARBA00010894"/>
    </source>
</evidence>
<keyword evidence="4" id="KW-1185">Reference proteome</keyword>
<dbReference type="InterPro" id="IPR003425">
    <property type="entry name" value="CCB3/YggT"/>
</dbReference>
<accession>A0ABT2WBW8</accession>
<comment type="similarity">
    <text evidence="1">Belongs to the YggT family.</text>
</comment>
<dbReference type="EMBL" id="JAOUSE010000002">
    <property type="protein sequence ID" value="MCU9593164.1"/>
    <property type="molecule type" value="Genomic_DNA"/>
</dbReference>
<protein>
    <submittedName>
        <fullName evidence="3">YggT family protein</fullName>
    </submittedName>
</protein>
<reference evidence="3 4" key="1">
    <citation type="submission" date="2022-10" db="EMBL/GenBank/DDBJ databases">
        <title>Description of Fervidibacillus gen. nov. in the family Fervidibacillaceae fam. nov. with two species, Fervidibacillus albus sp. nov., and Fervidibacillus halotolerans sp. nov., isolated from tidal flat sediments.</title>
        <authorList>
            <person name="Kwon K.K."/>
            <person name="Yang S.-H."/>
        </authorList>
    </citation>
    <scope>NUCLEOTIDE SEQUENCE [LARGE SCALE GENOMIC DNA]</scope>
    <source>
        <strain evidence="3 4">DSM 23332</strain>
    </source>
</reference>
<name>A0ABT2WBW8_9BACI</name>
<evidence type="ECO:0000313" key="4">
    <source>
        <dbReference type="Proteomes" id="UP001208656"/>
    </source>
</evidence>
<dbReference type="PANTHER" id="PTHR33219">
    <property type="entry name" value="YLMG HOMOLOG PROTEIN 2, CHLOROPLASTIC"/>
    <property type="match status" value="1"/>
</dbReference>
<feature type="transmembrane region" description="Helical" evidence="2">
    <location>
        <begin position="7"/>
        <end position="28"/>
    </location>
</feature>
<comment type="caution">
    <text evidence="3">The sequence shown here is derived from an EMBL/GenBank/DDBJ whole genome shotgun (WGS) entry which is preliminary data.</text>
</comment>
<evidence type="ECO:0000313" key="3">
    <source>
        <dbReference type="EMBL" id="MCU9593164.1"/>
    </source>
</evidence>
<dbReference type="RefSeq" id="WP_173659541.1">
    <property type="nucleotide sequence ID" value="NZ_JAOUSE010000002.1"/>
</dbReference>
<dbReference type="Pfam" id="PF02325">
    <property type="entry name" value="CCB3_YggT"/>
    <property type="match status" value="1"/>
</dbReference>
<evidence type="ECO:0000256" key="2">
    <source>
        <dbReference type="SAM" id="Phobius"/>
    </source>
</evidence>
<dbReference type="PANTHER" id="PTHR33219:SF14">
    <property type="entry name" value="PROTEIN COFACTOR ASSEMBLY OF COMPLEX C SUBUNIT B CCB3, CHLOROPLASTIC-RELATED"/>
    <property type="match status" value="1"/>
</dbReference>
<proteinExistence type="inferred from homology"/>
<organism evidence="3 4">
    <name type="scientific">Pallidibacillus thermolactis</name>
    <dbReference type="NCBI Taxonomy" id="251051"/>
    <lineage>
        <taxon>Bacteria</taxon>
        <taxon>Bacillati</taxon>
        <taxon>Bacillota</taxon>
        <taxon>Bacilli</taxon>
        <taxon>Bacillales</taxon>
        <taxon>Bacillaceae</taxon>
        <taxon>Pallidibacillus</taxon>
    </lineage>
</organism>
<gene>
    <name evidence="3" type="ORF">OEV82_01670</name>
</gene>
<keyword evidence="2" id="KW-0812">Transmembrane</keyword>
<sequence>MTEIIRIIDVLFEIYFIALIIYIFMSWIPGSRETAIGEFLGKITEPYLEPFRRFIPPLGMFDLSPIVAILVLQFAKIGLIQLLIMIF</sequence>
<keyword evidence="2" id="KW-0472">Membrane</keyword>